<comment type="caution">
    <text evidence="2">The sequence shown here is derived from an EMBL/GenBank/DDBJ whole genome shotgun (WGS) entry which is preliminary data.</text>
</comment>
<evidence type="ECO:0000313" key="2">
    <source>
        <dbReference type="EMBL" id="KAJ9693892.1"/>
    </source>
</evidence>
<name>A0AA39DTT2_VITRO</name>
<evidence type="ECO:0000313" key="3">
    <source>
        <dbReference type="Proteomes" id="UP001168098"/>
    </source>
</evidence>
<dbReference type="AlphaFoldDB" id="A0AA39DTT2"/>
<dbReference type="EMBL" id="JARBHA010000008">
    <property type="protein sequence ID" value="KAJ9693892.1"/>
    <property type="molecule type" value="Genomic_DNA"/>
</dbReference>
<proteinExistence type="predicted"/>
<dbReference type="Proteomes" id="UP001168098">
    <property type="component" value="Unassembled WGS sequence"/>
</dbReference>
<protein>
    <submittedName>
        <fullName evidence="2">Uncharacterized protein</fullName>
    </submittedName>
</protein>
<keyword evidence="3" id="KW-1185">Reference proteome</keyword>
<evidence type="ECO:0000256" key="1">
    <source>
        <dbReference type="SAM" id="MobiDB-lite"/>
    </source>
</evidence>
<organism evidence="2 3">
    <name type="scientific">Vitis rotundifolia</name>
    <name type="common">Muscadine grape</name>
    <dbReference type="NCBI Taxonomy" id="103349"/>
    <lineage>
        <taxon>Eukaryota</taxon>
        <taxon>Viridiplantae</taxon>
        <taxon>Streptophyta</taxon>
        <taxon>Embryophyta</taxon>
        <taxon>Tracheophyta</taxon>
        <taxon>Spermatophyta</taxon>
        <taxon>Magnoliopsida</taxon>
        <taxon>eudicotyledons</taxon>
        <taxon>Gunneridae</taxon>
        <taxon>Pentapetalae</taxon>
        <taxon>rosids</taxon>
        <taxon>Vitales</taxon>
        <taxon>Vitaceae</taxon>
        <taxon>Viteae</taxon>
        <taxon>Vitis</taxon>
    </lineage>
</organism>
<sequence>MGRPVRNQTCLVSELWHWKLHVGGGLTGTVIFFCHWLDGSASPTKQEIFLVERRLDIVREVRWETNGMLDDGGCTPPHFDKERRRQEVIQVLGLGAPSPELPQRMPDPVFHPPQPPLNKKKHGPPTAQWNFLNA</sequence>
<reference evidence="2 3" key="1">
    <citation type="journal article" date="2023" name="BMC Biotechnol.">
        <title>Vitis rotundifolia cv Carlos genome sequencing.</title>
        <authorList>
            <person name="Huff M."/>
            <person name="Hulse-Kemp A."/>
            <person name="Scheffler B."/>
            <person name="Youngblood R."/>
            <person name="Simpson S."/>
            <person name="Babiker E."/>
            <person name="Staton M."/>
        </authorList>
    </citation>
    <scope>NUCLEOTIDE SEQUENCE [LARGE SCALE GENOMIC DNA]</scope>
    <source>
        <tissue evidence="2">Leaf</tissue>
    </source>
</reference>
<gene>
    <name evidence="2" type="ORF">PVL29_009720</name>
</gene>
<feature type="region of interest" description="Disordered" evidence="1">
    <location>
        <begin position="95"/>
        <end position="125"/>
    </location>
</feature>
<accession>A0AA39DTT2</accession>